<dbReference type="HOGENOM" id="CLU_1376079_0_0_9"/>
<protein>
    <submittedName>
        <fullName evidence="1">Uncharacterized protein</fullName>
    </submittedName>
</protein>
<dbReference type="Proteomes" id="UP000019426">
    <property type="component" value="Chromosome M2/40_rep1"/>
</dbReference>
<dbReference type="EMBL" id="HG917868">
    <property type="protein sequence ID" value="CDM68443.1"/>
    <property type="molecule type" value="Genomic_DNA"/>
</dbReference>
<accession>W6RVT6</accession>
<proteinExistence type="predicted"/>
<evidence type="ECO:0000313" key="2">
    <source>
        <dbReference type="Proteomes" id="UP000019426"/>
    </source>
</evidence>
<keyword evidence="2" id="KW-1185">Reference proteome</keyword>
<dbReference type="OrthoDB" id="9775482at2"/>
<dbReference type="PATRIC" id="fig|1216932.3.peg.1273"/>
<name>W6RVT6_9CLOT</name>
<evidence type="ECO:0000313" key="1">
    <source>
        <dbReference type="EMBL" id="CDM68443.1"/>
    </source>
</evidence>
<organism evidence="1 2">
    <name type="scientific">Clostridium bornimense</name>
    <dbReference type="NCBI Taxonomy" id="1216932"/>
    <lineage>
        <taxon>Bacteria</taxon>
        <taxon>Bacillati</taxon>
        <taxon>Bacillota</taxon>
        <taxon>Clostridia</taxon>
        <taxon>Eubacteriales</taxon>
        <taxon>Clostridiaceae</taxon>
        <taxon>Clostridium</taxon>
    </lineage>
</organism>
<dbReference type="RefSeq" id="WP_044037502.1">
    <property type="nucleotide sequence ID" value="NZ_HG917868.1"/>
</dbReference>
<dbReference type="KEGG" id="clt:CM240_1279"/>
<dbReference type="eggNOG" id="COG5464">
    <property type="taxonomic scope" value="Bacteria"/>
</dbReference>
<dbReference type="AlphaFoldDB" id="W6RVT6"/>
<reference evidence="1 2" key="1">
    <citation type="submission" date="2013-11" db="EMBL/GenBank/DDBJ databases">
        <title>Complete genome sequence of Clostridum sp. M2/40.</title>
        <authorList>
            <person name="Wibberg D."/>
            <person name="Puehler A."/>
            <person name="Schlueter A."/>
        </authorList>
    </citation>
    <scope>NUCLEOTIDE SEQUENCE [LARGE SCALE GENOMIC DNA]</scope>
    <source>
        <strain evidence="2">M2/40</strain>
    </source>
</reference>
<sequence>MNNNIIKMRRGAKISDSFWFYEVIGQESIAKNFIEKLLNVRIKSICKNEMDNRIRFEVLVDDNEKKYDVEIHRVTNIIDLGKRFRYYQDIRDLEANEYYKEYKKSYIIFLCELDCFKKGFPIYTFENRAVENSEITLDDETYKIILNMDYVEENAKMVSDDIAEFLTYVRTGIIKEDSCNLVKNIHEEFERRKKIVTK</sequence>
<gene>
    <name evidence="1" type="ORF">CM240_1279</name>
</gene>